<dbReference type="Proteomes" id="UP000006769">
    <property type="component" value="Unassembled WGS sequence"/>
</dbReference>
<dbReference type="GO" id="GO:0005829">
    <property type="term" value="C:cytosol"/>
    <property type="evidence" value="ECO:0007669"/>
    <property type="project" value="TreeGrafter"/>
</dbReference>
<dbReference type="SUPFAM" id="SSF53254">
    <property type="entry name" value="Phosphoglycerate mutase-like"/>
    <property type="match status" value="1"/>
</dbReference>
<feature type="binding site" evidence="1">
    <location>
        <position position="57"/>
    </location>
    <ligand>
        <name>substrate</name>
    </ligand>
</feature>
<evidence type="ECO:0000313" key="3">
    <source>
        <dbReference type="Proteomes" id="UP000006769"/>
    </source>
</evidence>
<dbReference type="RefSeq" id="XP_008857943.1">
    <property type="nucleotide sequence ID" value="XM_008859721.1"/>
</dbReference>
<dbReference type="AlphaFoldDB" id="K2GX04"/>
<dbReference type="CDD" id="cd07067">
    <property type="entry name" value="HP_PGM_like"/>
    <property type="match status" value="1"/>
</dbReference>
<dbReference type="OrthoDB" id="354304at2759"/>
<dbReference type="InterPro" id="IPR050275">
    <property type="entry name" value="PGM_Phosphatase"/>
</dbReference>
<dbReference type="InterPro" id="IPR029033">
    <property type="entry name" value="His_PPase_superfam"/>
</dbReference>
<accession>K2GX04</accession>
<dbReference type="Pfam" id="PF00300">
    <property type="entry name" value="His_Phos_1"/>
    <property type="match status" value="1"/>
</dbReference>
<sequence>MTKLILIRHGETEWNLLGKIQGCTDIELTPNGIQQANEVAQQIKGNFDIIYSSPLRRALITAKKIAGDKEVHLIEGMKEIPFGTWEGQTFEELELNGDINYKKFLSGEDGSPFDSTGMSIASWSKKNAQLLLDLCKQNEKKTIVCVSHGAWIKTSILGLLEMEPTMYHKLQLGNTGITTFIFRHGHPVLTSFNSTQHLSTENKSKTG</sequence>
<evidence type="ECO:0000313" key="2">
    <source>
        <dbReference type="EMBL" id="EKE39723.1"/>
    </source>
</evidence>
<dbReference type="PROSITE" id="PS00175">
    <property type="entry name" value="PG_MUTASE"/>
    <property type="match status" value="1"/>
</dbReference>
<dbReference type="VEuPathDB" id="AmoebaDB:ENU1_117180"/>
<dbReference type="OMA" id="KRVQGWC"/>
<feature type="binding site" evidence="1">
    <location>
        <begin position="8"/>
        <end position="15"/>
    </location>
    <ligand>
        <name>substrate</name>
    </ligand>
</feature>
<dbReference type="EMBL" id="JH927358">
    <property type="protein sequence ID" value="EKE39723.1"/>
    <property type="molecule type" value="Genomic_DNA"/>
</dbReference>
<reference evidence="2 3" key="1">
    <citation type="submission" date="2011-11" db="EMBL/GenBank/DDBJ databases">
        <authorList>
            <person name="Hannick L."/>
            <person name="Karamycheva S."/>
            <person name="Lorenzi H."/>
            <person name="Caler E."/>
        </authorList>
    </citation>
    <scope>NUCLEOTIDE SEQUENCE [LARGE SCALE GENOMIC DNA]</scope>
    <source>
        <strain evidence="2 3">P19</strain>
    </source>
</reference>
<dbReference type="Gene3D" id="3.40.50.1240">
    <property type="entry name" value="Phosphoglycerate mutase-like"/>
    <property type="match status" value="1"/>
</dbReference>
<dbReference type="InterPro" id="IPR001345">
    <property type="entry name" value="PG/BPGM_mutase_AS"/>
</dbReference>
<dbReference type="GeneID" id="20074119"/>
<gene>
    <name evidence="2" type="ORF">ENU1_117180</name>
</gene>
<protein>
    <submittedName>
        <fullName evidence="2">Phosphoglycerate mutase family protein, putative</fullName>
    </submittedName>
</protein>
<dbReference type="PANTHER" id="PTHR48100">
    <property type="entry name" value="BROAD-SPECIFICITY PHOSPHATASE YOR283W-RELATED"/>
    <property type="match status" value="1"/>
</dbReference>
<proteinExistence type="predicted"/>
<dbReference type="FunFam" id="3.40.50.1240:FF:000089">
    <property type="entry name" value="Phosphoglycerate mutase family protein"/>
    <property type="match status" value="1"/>
</dbReference>
<evidence type="ECO:0000256" key="1">
    <source>
        <dbReference type="PIRSR" id="PIRSR613078-2"/>
    </source>
</evidence>
<dbReference type="PANTHER" id="PTHR48100:SF44">
    <property type="entry name" value="PHOSPHATASE C1620.13-RELATED"/>
    <property type="match status" value="1"/>
</dbReference>
<dbReference type="SMART" id="SM00855">
    <property type="entry name" value="PGAM"/>
    <property type="match status" value="1"/>
</dbReference>
<organism evidence="2 3">
    <name type="scientific">Entamoeba nuttalli (strain P19)</name>
    <name type="common">Amoeba</name>
    <dbReference type="NCBI Taxonomy" id="1076696"/>
    <lineage>
        <taxon>Eukaryota</taxon>
        <taxon>Amoebozoa</taxon>
        <taxon>Evosea</taxon>
        <taxon>Archamoebae</taxon>
        <taxon>Mastigamoebida</taxon>
        <taxon>Entamoebidae</taxon>
        <taxon>Entamoeba</taxon>
    </lineage>
</organism>
<name>K2GX04_ENTNP</name>
<dbReference type="GO" id="GO:0016791">
    <property type="term" value="F:phosphatase activity"/>
    <property type="evidence" value="ECO:0007669"/>
    <property type="project" value="TreeGrafter"/>
</dbReference>
<dbReference type="InterPro" id="IPR013078">
    <property type="entry name" value="His_Pase_superF_clade-1"/>
</dbReference>